<dbReference type="InterPro" id="IPR000933">
    <property type="entry name" value="Glyco_hydro_29"/>
</dbReference>
<organism evidence="8 9">
    <name type="scientific">Nonomuraea africana</name>
    <dbReference type="NCBI Taxonomy" id="46171"/>
    <lineage>
        <taxon>Bacteria</taxon>
        <taxon>Bacillati</taxon>
        <taxon>Actinomycetota</taxon>
        <taxon>Actinomycetes</taxon>
        <taxon>Streptosporangiales</taxon>
        <taxon>Streptosporangiaceae</taxon>
        <taxon>Nonomuraea</taxon>
    </lineage>
</organism>
<comment type="function">
    <text evidence="1">Alpha-L-fucosidase is responsible for hydrolyzing the alpha-1,6-linked fucose joined to the reducing-end N-acetylglucosamine of the carbohydrate moieties of glycoproteins.</text>
</comment>
<evidence type="ECO:0000256" key="6">
    <source>
        <dbReference type="ARBA" id="ARBA00023295"/>
    </source>
</evidence>
<dbReference type="SMART" id="SM00812">
    <property type="entry name" value="Alpha_L_fucos"/>
    <property type="match status" value="1"/>
</dbReference>
<dbReference type="Gene3D" id="3.20.20.80">
    <property type="entry name" value="Glycosidases"/>
    <property type="match status" value="1"/>
</dbReference>
<evidence type="ECO:0000256" key="1">
    <source>
        <dbReference type="ARBA" id="ARBA00004071"/>
    </source>
</evidence>
<keyword evidence="5 8" id="KW-0378">Hydrolase</keyword>
<dbReference type="EC" id="3.2.1.51" evidence="3"/>
<dbReference type="Proteomes" id="UP000661607">
    <property type="component" value="Unassembled WGS sequence"/>
</dbReference>
<dbReference type="SUPFAM" id="SSF51445">
    <property type="entry name" value="(Trans)glycosidases"/>
    <property type="match status" value="1"/>
</dbReference>
<gene>
    <name evidence="8" type="ORF">H4W81_004284</name>
</gene>
<accession>A0ABR9KHS1</accession>
<name>A0ABR9KHS1_9ACTN</name>
<dbReference type="RefSeq" id="WP_192776399.1">
    <property type="nucleotide sequence ID" value="NZ_BAAASY010000012.1"/>
</dbReference>
<feature type="domain" description="Glycoside hydrolase family 29 N-terminal" evidence="7">
    <location>
        <begin position="20"/>
        <end position="327"/>
    </location>
</feature>
<dbReference type="GO" id="GO:0004560">
    <property type="term" value="F:alpha-L-fucosidase activity"/>
    <property type="evidence" value="ECO:0007669"/>
    <property type="project" value="UniProtKB-EC"/>
</dbReference>
<evidence type="ECO:0000256" key="2">
    <source>
        <dbReference type="ARBA" id="ARBA00007951"/>
    </source>
</evidence>
<dbReference type="PIRSF" id="PIRSF001092">
    <property type="entry name" value="Alpha-L-fucosidase"/>
    <property type="match status" value="1"/>
</dbReference>
<evidence type="ECO:0000256" key="3">
    <source>
        <dbReference type="ARBA" id="ARBA00012662"/>
    </source>
</evidence>
<dbReference type="EMBL" id="JADBEF010000001">
    <property type="protein sequence ID" value="MBE1561505.1"/>
    <property type="molecule type" value="Genomic_DNA"/>
</dbReference>
<evidence type="ECO:0000259" key="7">
    <source>
        <dbReference type="Pfam" id="PF01120"/>
    </source>
</evidence>
<dbReference type="InterPro" id="IPR057739">
    <property type="entry name" value="Glyco_hydro_29_N"/>
</dbReference>
<keyword evidence="4" id="KW-0732">Signal</keyword>
<proteinExistence type="inferred from homology"/>
<reference evidence="8 9" key="1">
    <citation type="submission" date="2020-10" db="EMBL/GenBank/DDBJ databases">
        <title>Sequencing the genomes of 1000 actinobacteria strains.</title>
        <authorList>
            <person name="Klenk H.-P."/>
        </authorList>
    </citation>
    <scope>NUCLEOTIDE SEQUENCE [LARGE SCALE GENOMIC DNA]</scope>
    <source>
        <strain evidence="8 9">DSM 43748</strain>
    </source>
</reference>
<comment type="similarity">
    <text evidence="2">Belongs to the glycosyl hydrolase 29 family.</text>
</comment>
<keyword evidence="9" id="KW-1185">Reference proteome</keyword>
<dbReference type="InterPro" id="IPR016286">
    <property type="entry name" value="FUC_metazoa-typ"/>
</dbReference>
<dbReference type="InterPro" id="IPR017853">
    <property type="entry name" value="GH"/>
</dbReference>
<dbReference type="PANTHER" id="PTHR10030">
    <property type="entry name" value="ALPHA-L-FUCOSIDASE"/>
    <property type="match status" value="1"/>
</dbReference>
<evidence type="ECO:0000313" key="9">
    <source>
        <dbReference type="Proteomes" id="UP000661607"/>
    </source>
</evidence>
<dbReference type="PANTHER" id="PTHR10030:SF37">
    <property type="entry name" value="ALPHA-L-FUCOSIDASE-RELATED"/>
    <property type="match status" value="1"/>
</dbReference>
<dbReference type="PRINTS" id="PR00741">
    <property type="entry name" value="GLHYDRLASE29"/>
</dbReference>
<evidence type="ECO:0000256" key="4">
    <source>
        <dbReference type="ARBA" id="ARBA00022729"/>
    </source>
</evidence>
<keyword evidence="6 8" id="KW-0326">Glycosidase</keyword>
<dbReference type="Pfam" id="PF01120">
    <property type="entry name" value="Alpha_L_fucos"/>
    <property type="match status" value="1"/>
</dbReference>
<sequence>MPHGPHADALNHRTSSARLAEFREQRLGLFIHWGLYALAARHEWVKQREHLTDADYQPYFDHFDPDLFDPDAWAEAAAGAGMRYMVLTTKHHDGFCLWDSALTDYSVAGTPYGKDLVGPIVAAFRARGLGVGFYHSLLDWHHPDFPIDGLHPLHGRVEEPWRDIAKYRRYLHGQVEELLTRYGRIDTMWFDFSYSTRLRDGKPTPGGKGAADWRSAELMRLVRELQPGILVNNRLEIPGDFVTPEQFQPPAPPGEVWEACQTLNGSWGYDRDNLDYKPVDLLVRMLVDTVSKDGNLLLNVGPDGRGAFDPRALETLRGIGEWMRLHGRAVYGAGPSAFEAPQDCRYTQRGDRLYVHLLAWPYRHLHLPGLAGRVRYAQLLNDGSEIRRLVPDPARDSGHTKLGALPPGTLTLQLPVQRPDVAVPVIELFL</sequence>
<comment type="caution">
    <text evidence="8">The sequence shown here is derived from an EMBL/GenBank/DDBJ whole genome shotgun (WGS) entry which is preliminary data.</text>
</comment>
<evidence type="ECO:0000313" key="8">
    <source>
        <dbReference type="EMBL" id="MBE1561505.1"/>
    </source>
</evidence>
<evidence type="ECO:0000256" key="5">
    <source>
        <dbReference type="ARBA" id="ARBA00022801"/>
    </source>
</evidence>
<protein>
    <recommendedName>
        <fullName evidence="3">alpha-L-fucosidase</fullName>
        <ecNumber evidence="3">3.2.1.51</ecNumber>
    </recommendedName>
</protein>